<evidence type="ECO:0000256" key="1">
    <source>
        <dbReference type="SAM" id="MobiDB-lite"/>
    </source>
</evidence>
<evidence type="ECO:0000313" key="3">
    <source>
        <dbReference type="EMBL" id="RZU47198.1"/>
    </source>
</evidence>
<feature type="region of interest" description="Disordered" evidence="1">
    <location>
        <begin position="185"/>
        <end position="205"/>
    </location>
</feature>
<dbReference type="SUPFAM" id="SSF48452">
    <property type="entry name" value="TPR-like"/>
    <property type="match status" value="1"/>
</dbReference>
<dbReference type="OrthoDB" id="6711314at2"/>
<feature type="compositionally biased region" description="Basic and acidic residues" evidence="1">
    <location>
        <begin position="193"/>
        <end position="205"/>
    </location>
</feature>
<dbReference type="Gene3D" id="1.25.40.10">
    <property type="entry name" value="Tetratricopeptide repeat domain"/>
    <property type="match status" value="1"/>
</dbReference>
<feature type="compositionally biased region" description="Polar residues" evidence="1">
    <location>
        <begin position="43"/>
        <end position="69"/>
    </location>
</feature>
<proteinExistence type="predicted"/>
<dbReference type="AlphaFoldDB" id="A0A4Q7Z9K9"/>
<dbReference type="EMBL" id="SHKX01000011">
    <property type="protein sequence ID" value="RZU47198.1"/>
    <property type="molecule type" value="Genomic_DNA"/>
</dbReference>
<accession>A0A4Q7Z9K9</accession>
<sequence>MSVQPVRFSLLLPLMILAGCQSAPQHAPKRSHPAGNTIIRPLPSTSASATVLPPTSTPNVSQMPTQPAVPSSPMIMKQPAPTGTSAHRLADGRDVPAVQGLLVAADAHLQQGALEEAVTSLERAQRLAPQSASVYLKLAETRLRQGRAVEAEQLARKGLGFSRSGAQQAALWRLISLAAEKQGKADAAQQARQRADQLEAIGDRS</sequence>
<dbReference type="PROSITE" id="PS51257">
    <property type="entry name" value="PROKAR_LIPOPROTEIN"/>
    <property type="match status" value="1"/>
</dbReference>
<dbReference type="Proteomes" id="UP000292423">
    <property type="component" value="Unassembled WGS sequence"/>
</dbReference>
<evidence type="ECO:0000256" key="2">
    <source>
        <dbReference type="SAM" id="SignalP"/>
    </source>
</evidence>
<protein>
    <submittedName>
        <fullName evidence="3">TPR repeat protein</fullName>
    </submittedName>
</protein>
<dbReference type="InterPro" id="IPR011990">
    <property type="entry name" value="TPR-like_helical_dom_sf"/>
</dbReference>
<reference evidence="3 4" key="1">
    <citation type="submission" date="2019-02" db="EMBL/GenBank/DDBJ databases">
        <title>Genomic Encyclopedia of Type Strains, Phase IV (KMG-IV): sequencing the most valuable type-strain genomes for metagenomic binning, comparative biology and taxonomic classification.</title>
        <authorList>
            <person name="Goeker M."/>
        </authorList>
    </citation>
    <scope>NUCLEOTIDE SEQUENCE [LARGE SCALE GENOMIC DNA]</scope>
    <source>
        <strain evidence="3 4">DSM 105135</strain>
    </source>
</reference>
<keyword evidence="4" id="KW-1185">Reference proteome</keyword>
<feature type="region of interest" description="Disordered" evidence="1">
    <location>
        <begin position="24"/>
        <end position="88"/>
    </location>
</feature>
<keyword evidence="2" id="KW-0732">Signal</keyword>
<organism evidence="3 4">
    <name type="scientific">Fluviicoccus keumensis</name>
    <dbReference type="NCBI Taxonomy" id="1435465"/>
    <lineage>
        <taxon>Bacteria</taxon>
        <taxon>Pseudomonadati</taxon>
        <taxon>Pseudomonadota</taxon>
        <taxon>Gammaproteobacteria</taxon>
        <taxon>Moraxellales</taxon>
        <taxon>Moraxellaceae</taxon>
        <taxon>Fluviicoccus</taxon>
    </lineage>
</organism>
<feature type="signal peptide" evidence="2">
    <location>
        <begin position="1"/>
        <end position="23"/>
    </location>
</feature>
<comment type="caution">
    <text evidence="3">The sequence shown here is derived from an EMBL/GenBank/DDBJ whole genome shotgun (WGS) entry which is preliminary data.</text>
</comment>
<dbReference type="Pfam" id="PF13414">
    <property type="entry name" value="TPR_11"/>
    <property type="match status" value="1"/>
</dbReference>
<feature type="chain" id="PRO_5020567243" evidence="2">
    <location>
        <begin position="24"/>
        <end position="205"/>
    </location>
</feature>
<evidence type="ECO:0000313" key="4">
    <source>
        <dbReference type="Proteomes" id="UP000292423"/>
    </source>
</evidence>
<gene>
    <name evidence="3" type="ORF">EV700_1593</name>
</gene>
<name>A0A4Q7Z9K9_9GAMM</name>